<keyword evidence="3" id="KW-1185">Reference proteome</keyword>
<dbReference type="Pfam" id="PF00652">
    <property type="entry name" value="Ricin_B_lectin"/>
    <property type="match status" value="1"/>
</dbReference>
<gene>
    <name evidence="2" type="ORF">ACHAXA_010397</name>
</gene>
<reference evidence="2 3" key="1">
    <citation type="submission" date="2024-10" db="EMBL/GenBank/DDBJ databases">
        <title>Updated reference genomes for cyclostephanoid diatoms.</title>
        <authorList>
            <person name="Roberts W.R."/>
            <person name="Alverson A.J."/>
        </authorList>
    </citation>
    <scope>NUCLEOTIDE SEQUENCE [LARGE SCALE GENOMIC DNA]</scope>
    <source>
        <strain evidence="2 3">AJA228-03</strain>
    </source>
</reference>
<sequence>MTLPPKRAMTMALAVTLSRRSGSRGHMRNVVNASDVMSEGASPTTTTSHRASVPPYDIMPSMSPHEDETTGRATIERLATTFASDFSSAGVMFDVRAKNSIAIQSLDFNTVNSDDARIEVWTKNGSHRGYERRRGAWTLLVNGTVIGRGMDVPTSIPSDMFTPAIVLANETRAFYVTCVDGPCQRYSLVSGANRDFENSDLILLRNGTAKGLGFNGTFHTPRTFNGALHYNIVTPSPTNVPTIRPSDSPTAGPSFAPVANKILATKLESSVSYAGAMFDIKARETIVINSIAFNTYMYDDVTVQLYSREGHYAGNDADTSGWTLIANETVQGQGMGNLTFIPEGSFEPIMIRRKRTQAFYITSDGPYLRLAKGTTVGNITAYNSDIIVYEGVGKRYPISNMTFSPRVWNGAFQYGVVDIPTPAPTENPTLSPSVFRSFRLRLYWEEGYYWQEERRETFWCMECGECQENDNIYIKWCSDSSRQQFTKVGDTIRPSSDPSLCFTMTGTRSESRPIRLWPCTDERSGSDDQRYEGFHASERFELHPLGDTSLCLSQAHHPKDDERVWPDSCTTTRDDTTSYWITSIKLFKSLLPD</sequence>
<dbReference type="SUPFAM" id="SSF50370">
    <property type="entry name" value="Ricin B-like lectins"/>
    <property type="match status" value="1"/>
</dbReference>
<protein>
    <recommendedName>
        <fullName evidence="1">Ricin B lectin domain-containing protein</fullName>
    </recommendedName>
</protein>
<dbReference type="InterPro" id="IPR000772">
    <property type="entry name" value="Ricin_B_lectin"/>
</dbReference>
<dbReference type="PANTHER" id="PTHR33683:SF46">
    <property type="entry name" value="SUSHI DOMAIN-CONTAINING PROTEIN"/>
    <property type="match status" value="1"/>
</dbReference>
<comment type="caution">
    <text evidence="2">The sequence shown here is derived from an EMBL/GenBank/DDBJ whole genome shotgun (WGS) entry which is preliminary data.</text>
</comment>
<proteinExistence type="predicted"/>
<feature type="domain" description="Ricin B lectin" evidence="1">
    <location>
        <begin position="460"/>
        <end position="573"/>
    </location>
</feature>
<evidence type="ECO:0000313" key="3">
    <source>
        <dbReference type="Proteomes" id="UP001530377"/>
    </source>
</evidence>
<dbReference type="PROSITE" id="PS50231">
    <property type="entry name" value="RICIN_B_LECTIN"/>
    <property type="match status" value="1"/>
</dbReference>
<dbReference type="Proteomes" id="UP001530377">
    <property type="component" value="Unassembled WGS sequence"/>
</dbReference>
<name>A0ABD3SFC5_9STRA</name>
<evidence type="ECO:0000313" key="2">
    <source>
        <dbReference type="EMBL" id="KAL3823141.1"/>
    </source>
</evidence>
<dbReference type="AlphaFoldDB" id="A0ABD3SFC5"/>
<organism evidence="2 3">
    <name type="scientific">Cyclostephanos tholiformis</name>
    <dbReference type="NCBI Taxonomy" id="382380"/>
    <lineage>
        <taxon>Eukaryota</taxon>
        <taxon>Sar</taxon>
        <taxon>Stramenopiles</taxon>
        <taxon>Ochrophyta</taxon>
        <taxon>Bacillariophyta</taxon>
        <taxon>Coscinodiscophyceae</taxon>
        <taxon>Thalassiosirophycidae</taxon>
        <taxon>Stephanodiscales</taxon>
        <taxon>Stephanodiscaceae</taxon>
        <taxon>Cyclostephanos</taxon>
    </lineage>
</organism>
<accession>A0ABD3SFC5</accession>
<evidence type="ECO:0000259" key="1">
    <source>
        <dbReference type="Pfam" id="PF00652"/>
    </source>
</evidence>
<dbReference type="EMBL" id="JALLPB020000045">
    <property type="protein sequence ID" value="KAL3823141.1"/>
    <property type="molecule type" value="Genomic_DNA"/>
</dbReference>
<dbReference type="InterPro" id="IPR035992">
    <property type="entry name" value="Ricin_B-like_lectins"/>
</dbReference>
<dbReference type="Gene3D" id="2.80.10.50">
    <property type="match status" value="1"/>
</dbReference>
<dbReference type="PANTHER" id="PTHR33683">
    <property type="entry name" value="1, PUTATIVE-RELATED"/>
    <property type="match status" value="1"/>
</dbReference>